<dbReference type="KEGG" id="ddi:DDB_G0272086"/>
<sequence length="39" mass="4353">MVLKILQMIHYAPCDMFLCDTQIGCVAIPKANCPEPNQC</sequence>
<evidence type="ECO:0000313" key="1">
    <source>
        <dbReference type="EMBL" id="EAL71404.1"/>
    </source>
</evidence>
<evidence type="ECO:0000313" key="2">
    <source>
        <dbReference type="Proteomes" id="UP000002195"/>
    </source>
</evidence>
<dbReference type="HOGENOM" id="CLU_3321079_0_0_1"/>
<organism evidence="1 2">
    <name type="scientific">Dictyostelium discoideum</name>
    <name type="common">Social amoeba</name>
    <dbReference type="NCBI Taxonomy" id="44689"/>
    <lineage>
        <taxon>Eukaryota</taxon>
        <taxon>Amoebozoa</taxon>
        <taxon>Evosea</taxon>
        <taxon>Eumycetozoa</taxon>
        <taxon>Dictyostelia</taxon>
        <taxon>Dictyosteliales</taxon>
        <taxon>Dictyosteliaceae</taxon>
        <taxon>Dictyostelium</taxon>
    </lineage>
</organism>
<dbReference type="AlphaFoldDB" id="Q55A72"/>
<protein>
    <submittedName>
        <fullName evidence="1">Uncharacterized protein</fullName>
    </submittedName>
</protein>
<proteinExistence type="predicted"/>
<reference evidence="1 2" key="1">
    <citation type="journal article" date="2005" name="Nature">
        <title>The genome of the social amoeba Dictyostelium discoideum.</title>
        <authorList>
            <consortium name="The Dictyostelium discoideum Sequencing Consortium"/>
            <person name="Eichinger L."/>
            <person name="Pachebat J.A."/>
            <person name="Glockner G."/>
            <person name="Rajandream M.A."/>
            <person name="Sucgang R."/>
            <person name="Berriman M."/>
            <person name="Song J."/>
            <person name="Olsen R."/>
            <person name="Szafranski K."/>
            <person name="Xu Q."/>
            <person name="Tunggal B."/>
            <person name="Kummerfeld S."/>
            <person name="Madera M."/>
            <person name="Konfortov B.A."/>
            <person name="Rivero F."/>
            <person name="Bankier A.T."/>
            <person name="Lehmann R."/>
            <person name="Hamlin N."/>
            <person name="Davies R."/>
            <person name="Gaudet P."/>
            <person name="Fey P."/>
            <person name="Pilcher K."/>
            <person name="Chen G."/>
            <person name="Saunders D."/>
            <person name="Sodergren E."/>
            <person name="Davis P."/>
            <person name="Kerhornou A."/>
            <person name="Nie X."/>
            <person name="Hall N."/>
            <person name="Anjard C."/>
            <person name="Hemphill L."/>
            <person name="Bason N."/>
            <person name="Farbrother P."/>
            <person name="Desany B."/>
            <person name="Just E."/>
            <person name="Morio T."/>
            <person name="Rost R."/>
            <person name="Churcher C."/>
            <person name="Cooper J."/>
            <person name="Haydock S."/>
            <person name="van Driessche N."/>
            <person name="Cronin A."/>
            <person name="Goodhead I."/>
            <person name="Muzny D."/>
            <person name="Mourier T."/>
            <person name="Pain A."/>
            <person name="Lu M."/>
            <person name="Harper D."/>
            <person name="Lindsay R."/>
            <person name="Hauser H."/>
            <person name="James K."/>
            <person name="Quiles M."/>
            <person name="Madan Babu M."/>
            <person name="Saito T."/>
            <person name="Buchrieser C."/>
            <person name="Wardroper A."/>
            <person name="Felder M."/>
            <person name="Thangavelu M."/>
            <person name="Johnson D."/>
            <person name="Knights A."/>
            <person name="Loulseged H."/>
            <person name="Mungall K."/>
            <person name="Oliver K."/>
            <person name="Price C."/>
            <person name="Quail M.A."/>
            <person name="Urushihara H."/>
            <person name="Hernandez J."/>
            <person name="Rabbinowitsch E."/>
            <person name="Steffen D."/>
            <person name="Sanders M."/>
            <person name="Ma J."/>
            <person name="Kohara Y."/>
            <person name="Sharp S."/>
            <person name="Simmonds M."/>
            <person name="Spiegler S."/>
            <person name="Tivey A."/>
            <person name="Sugano S."/>
            <person name="White B."/>
            <person name="Walker D."/>
            <person name="Woodward J."/>
            <person name="Winckler T."/>
            <person name="Tanaka Y."/>
            <person name="Shaulsky G."/>
            <person name="Schleicher M."/>
            <person name="Weinstock G."/>
            <person name="Rosenthal A."/>
            <person name="Cox E.C."/>
            <person name="Chisholm R.L."/>
            <person name="Gibbs R."/>
            <person name="Loomis W.F."/>
            <person name="Platzer M."/>
            <person name="Kay R.R."/>
            <person name="Williams J."/>
            <person name="Dear P.H."/>
            <person name="Noegel A.A."/>
            <person name="Barrell B."/>
            <person name="Kuspa A."/>
        </authorList>
    </citation>
    <scope>NUCLEOTIDE SEQUENCE [LARGE SCALE GENOMIC DNA]</scope>
    <source>
        <strain evidence="1 2">AX4</strain>
    </source>
</reference>
<dbReference type="EMBL" id="AAFI02000007">
    <property type="protein sequence ID" value="EAL71404.1"/>
    <property type="molecule type" value="Genomic_DNA"/>
</dbReference>
<accession>Q55A72</accession>
<dbReference type="VEuPathDB" id="AmoebaDB:DDB_G0272086"/>
<keyword evidence="2" id="KW-1185">Reference proteome</keyword>
<dbReference type="RefSeq" id="XP_645321.1">
    <property type="nucleotide sequence ID" value="XM_640229.1"/>
</dbReference>
<comment type="caution">
    <text evidence="1">The sequence shown here is derived from an EMBL/GenBank/DDBJ whole genome shotgun (WGS) entry which is preliminary data.</text>
</comment>
<dbReference type="PaxDb" id="44689-DDB0203678"/>
<gene>
    <name evidence="1" type="ORF">DDB_G0272086</name>
</gene>
<dbReference type="InParanoid" id="Q55A72"/>
<dbReference type="Proteomes" id="UP000002195">
    <property type="component" value="Unassembled WGS sequence"/>
</dbReference>
<dbReference type="GeneID" id="8618283"/>
<name>Q55A72_DICDI</name>